<dbReference type="RefSeq" id="WP_114468878.1">
    <property type="nucleotide sequence ID" value="NZ_QPJK01000004.1"/>
</dbReference>
<proteinExistence type="inferred from homology"/>
<dbReference type="OrthoDB" id="9803735at2"/>
<evidence type="ECO:0000256" key="1">
    <source>
        <dbReference type="ARBA" id="ARBA00009437"/>
    </source>
</evidence>
<dbReference type="Gene3D" id="3.40.190.10">
    <property type="entry name" value="Periplasmic binding protein-like II"/>
    <property type="match status" value="2"/>
</dbReference>
<dbReference type="SUPFAM" id="SSF46785">
    <property type="entry name" value="Winged helix' DNA-binding domain"/>
    <property type="match status" value="1"/>
</dbReference>
<evidence type="ECO:0000256" key="4">
    <source>
        <dbReference type="ARBA" id="ARBA00023163"/>
    </source>
</evidence>
<dbReference type="AlphaFoldDB" id="A0A368XW46"/>
<dbReference type="Pfam" id="PF03466">
    <property type="entry name" value="LysR_substrate"/>
    <property type="match status" value="1"/>
</dbReference>
<keyword evidence="3 6" id="KW-0238">DNA-binding</keyword>
<dbReference type="InterPro" id="IPR005119">
    <property type="entry name" value="LysR_subst-bd"/>
</dbReference>
<comment type="similarity">
    <text evidence="1">Belongs to the LysR transcriptional regulatory family.</text>
</comment>
<evidence type="ECO:0000256" key="3">
    <source>
        <dbReference type="ARBA" id="ARBA00023125"/>
    </source>
</evidence>
<dbReference type="Gene3D" id="1.10.10.10">
    <property type="entry name" value="Winged helix-like DNA-binding domain superfamily/Winged helix DNA-binding domain"/>
    <property type="match status" value="1"/>
</dbReference>
<gene>
    <name evidence="6" type="ORF">DES41_104509</name>
</gene>
<protein>
    <submittedName>
        <fullName evidence="6">DNA-binding transcriptional LysR family regulator</fullName>
    </submittedName>
</protein>
<dbReference type="InterPro" id="IPR000847">
    <property type="entry name" value="LysR_HTH_N"/>
</dbReference>
<evidence type="ECO:0000313" key="6">
    <source>
        <dbReference type="EMBL" id="RCW71689.1"/>
    </source>
</evidence>
<dbReference type="EMBL" id="QPJK01000004">
    <property type="protein sequence ID" value="RCW71689.1"/>
    <property type="molecule type" value="Genomic_DNA"/>
</dbReference>
<dbReference type="PANTHER" id="PTHR30126:SF77">
    <property type="entry name" value="TRANSCRIPTIONAL REGULATORY PROTEIN"/>
    <property type="match status" value="1"/>
</dbReference>
<reference evidence="6 7" key="1">
    <citation type="submission" date="2018-07" db="EMBL/GenBank/DDBJ databases">
        <title>Genomic Encyclopedia of Type Strains, Phase IV (KMG-IV): sequencing the most valuable type-strain genomes for metagenomic binning, comparative biology and taxonomic classification.</title>
        <authorList>
            <person name="Goeker M."/>
        </authorList>
    </citation>
    <scope>NUCLEOTIDE SEQUENCE [LARGE SCALE GENOMIC DNA]</scope>
    <source>
        <strain evidence="6 7">DSM 21634</strain>
    </source>
</reference>
<dbReference type="GO" id="GO:0000976">
    <property type="term" value="F:transcription cis-regulatory region binding"/>
    <property type="evidence" value="ECO:0007669"/>
    <property type="project" value="TreeGrafter"/>
</dbReference>
<evidence type="ECO:0000313" key="7">
    <source>
        <dbReference type="Proteomes" id="UP000252884"/>
    </source>
</evidence>
<dbReference type="GO" id="GO:0003700">
    <property type="term" value="F:DNA-binding transcription factor activity"/>
    <property type="evidence" value="ECO:0007669"/>
    <property type="project" value="InterPro"/>
</dbReference>
<keyword evidence="4" id="KW-0804">Transcription</keyword>
<dbReference type="PANTHER" id="PTHR30126">
    <property type="entry name" value="HTH-TYPE TRANSCRIPTIONAL REGULATOR"/>
    <property type="match status" value="1"/>
</dbReference>
<dbReference type="InterPro" id="IPR036390">
    <property type="entry name" value="WH_DNA-bd_sf"/>
</dbReference>
<feature type="domain" description="HTH lysR-type" evidence="5">
    <location>
        <begin position="3"/>
        <end position="60"/>
    </location>
</feature>
<dbReference type="CDD" id="cd05466">
    <property type="entry name" value="PBP2_LTTR_substrate"/>
    <property type="match status" value="1"/>
</dbReference>
<comment type="caution">
    <text evidence="6">The sequence shown here is derived from an EMBL/GenBank/DDBJ whole genome shotgun (WGS) entry which is preliminary data.</text>
</comment>
<dbReference type="Proteomes" id="UP000252884">
    <property type="component" value="Unassembled WGS sequence"/>
</dbReference>
<dbReference type="SUPFAM" id="SSF53850">
    <property type="entry name" value="Periplasmic binding protein-like II"/>
    <property type="match status" value="1"/>
</dbReference>
<dbReference type="Pfam" id="PF00126">
    <property type="entry name" value="HTH_1"/>
    <property type="match status" value="1"/>
</dbReference>
<dbReference type="PROSITE" id="PS50931">
    <property type="entry name" value="HTH_LYSR"/>
    <property type="match status" value="1"/>
</dbReference>
<keyword evidence="2" id="KW-0805">Transcription regulation</keyword>
<dbReference type="FunFam" id="1.10.10.10:FF:000001">
    <property type="entry name" value="LysR family transcriptional regulator"/>
    <property type="match status" value="1"/>
</dbReference>
<organism evidence="6 7">
    <name type="scientific">Pseudorhodoferax soli</name>
    <dbReference type="NCBI Taxonomy" id="545864"/>
    <lineage>
        <taxon>Bacteria</taxon>
        <taxon>Pseudomonadati</taxon>
        <taxon>Pseudomonadota</taxon>
        <taxon>Betaproteobacteria</taxon>
        <taxon>Burkholderiales</taxon>
        <taxon>Comamonadaceae</taxon>
    </lineage>
</organism>
<name>A0A368XW46_9BURK</name>
<dbReference type="PRINTS" id="PR00039">
    <property type="entry name" value="HTHLYSR"/>
</dbReference>
<keyword evidence="7" id="KW-1185">Reference proteome</keyword>
<accession>A0A368XW46</accession>
<evidence type="ECO:0000256" key="2">
    <source>
        <dbReference type="ARBA" id="ARBA00023015"/>
    </source>
</evidence>
<dbReference type="InterPro" id="IPR036388">
    <property type="entry name" value="WH-like_DNA-bd_sf"/>
</dbReference>
<evidence type="ECO:0000259" key="5">
    <source>
        <dbReference type="PROSITE" id="PS50931"/>
    </source>
</evidence>
<sequence>MRFTLHQLEAFVWTARLGTVHAAAKQLNLTQPAVSNRIKDLEEEMSLQLFQRHNQRLQVTPQGRNALVYAERVLASAQEMARLDQGNSISGLIRIGVDESCAIVGMPQILKELKDSFPGLRVDLTVGGGAELLRRIDNGELDVALHTGQSEQPKVASSFIGWTEHQWLAAPDLVLPPGPFLPEQALACRIVSNPPPSTLNTSVTKWLRGGGCEFEEYSRCNSLSLMLALVLSGHAIAVLPVSIARAHVESGALRVLDARPALPAVPYYFSYLAHHRIETAARILTIAQRNLVMARFFAQGLPPPAPAVG</sequence>